<keyword evidence="2" id="KW-0812">Transmembrane</keyword>
<evidence type="ECO:0000313" key="3">
    <source>
        <dbReference type="EMBL" id="QSQ26369.1"/>
    </source>
</evidence>
<accession>A0ABX7P7F2</accession>
<organism evidence="3 4">
    <name type="scientific">Pyxidicoccus parkwayensis</name>
    <dbReference type="NCBI Taxonomy" id="2813578"/>
    <lineage>
        <taxon>Bacteria</taxon>
        <taxon>Pseudomonadati</taxon>
        <taxon>Myxococcota</taxon>
        <taxon>Myxococcia</taxon>
        <taxon>Myxococcales</taxon>
        <taxon>Cystobacterineae</taxon>
        <taxon>Myxococcaceae</taxon>
        <taxon>Pyxidicoccus</taxon>
    </lineage>
</organism>
<feature type="region of interest" description="Disordered" evidence="1">
    <location>
        <begin position="315"/>
        <end position="348"/>
    </location>
</feature>
<reference evidence="3 4" key="1">
    <citation type="submission" date="2021-02" db="EMBL/GenBank/DDBJ databases">
        <title>De Novo genome assembly of isolated myxobacteria.</title>
        <authorList>
            <person name="Stevens D.C."/>
        </authorList>
    </citation>
    <scope>NUCLEOTIDE SEQUENCE [LARGE SCALE GENOMIC DNA]</scope>
    <source>
        <strain evidence="4">SCPEA02</strain>
    </source>
</reference>
<feature type="transmembrane region" description="Helical" evidence="2">
    <location>
        <begin position="252"/>
        <end position="278"/>
    </location>
</feature>
<keyword evidence="2" id="KW-0472">Membrane</keyword>
<evidence type="ECO:0000256" key="2">
    <source>
        <dbReference type="SAM" id="Phobius"/>
    </source>
</evidence>
<proteinExistence type="predicted"/>
<dbReference type="Pfam" id="PF03929">
    <property type="entry name" value="PepSY_TM"/>
    <property type="match status" value="1"/>
</dbReference>
<dbReference type="Proteomes" id="UP000662747">
    <property type="component" value="Chromosome"/>
</dbReference>
<protein>
    <submittedName>
        <fullName evidence="3">PepSY domain-containing protein</fullName>
    </submittedName>
</protein>
<evidence type="ECO:0000313" key="4">
    <source>
        <dbReference type="Proteomes" id="UP000662747"/>
    </source>
</evidence>
<sequence length="348" mass="37853">MSSELPDTSRRSAKRYALVMKLIRRTHMYLGLLLFPWLLVFGISGVLFNHPNVGEDVAERALSSEQLRTLTGFEPVEPAAVARAVIAKLNAEADGSGYQLDDGFESRYSGFTVLTAPGEGVNHILILDLKDGTGSLATRGTSSPQQSVVAPFAGATVPLPEHSMAAVEAKMAGLLPKLNVEAKTPPRSSPRGVPELRFRMMDAQQRLWNVTYHLGTGKVDGRIADAPRVFSVNELLTKLHVLHHYPLDFGFVWLWALFADLTGLMIVFWAVSGLVMWWQMKPTRVLGVVSISLALGVGLVFIGGTLADLQFGNVQKRSGPGDSQQPPAMKKPTPPAATTTAREEPDHH</sequence>
<dbReference type="EMBL" id="CP071090">
    <property type="protein sequence ID" value="QSQ26369.1"/>
    <property type="molecule type" value="Genomic_DNA"/>
</dbReference>
<name>A0ABX7P7F2_9BACT</name>
<evidence type="ECO:0000256" key="1">
    <source>
        <dbReference type="SAM" id="MobiDB-lite"/>
    </source>
</evidence>
<gene>
    <name evidence="3" type="ORF">JY651_16155</name>
</gene>
<dbReference type="InterPro" id="IPR005625">
    <property type="entry name" value="PepSY-ass_TM"/>
</dbReference>
<feature type="compositionally biased region" description="Low complexity" evidence="1">
    <location>
        <begin position="326"/>
        <end position="340"/>
    </location>
</feature>
<feature type="transmembrane region" description="Helical" evidence="2">
    <location>
        <begin position="285"/>
        <end position="307"/>
    </location>
</feature>
<keyword evidence="4" id="KW-1185">Reference proteome</keyword>
<keyword evidence="2" id="KW-1133">Transmembrane helix</keyword>
<feature type="compositionally biased region" description="Polar residues" evidence="1">
    <location>
        <begin position="315"/>
        <end position="325"/>
    </location>
</feature>